<sequence length="504" mass="55347">MKTSLLDVKALTKEFPGVKALDQVSFTLGEGEVHALCGENGAGKSTLIKSISGIWEHGSYDGEIWVNGQMAKFKGIADAENAGISVIYQELAMVEEMTVAENVFLGREPVRNGLIDWHKVYEDCRTILVKYKLDNIDPAARVGDLSVGQQQLVEIVKALAKESKILLLDEPTAALTEEEVEKLLEIIRDLRSRGISCLYISHRLDEVMEISDTITVIRDGQSIKTAPRAEWTKTSLIQNMCGREIKDLFPKKKAESKEVLLSVENLSVHHAGYDLVKDVSFELRAGEVLGIGGLMGAGRSELLMHIFCGIGERSAGVVKLKGNKLEGNDAGQSIDQGLIMVTEDRKRLGLVLDESIFFNLSLSHLSSFTKNGLINGHAEYKENDHFFKFLRVKAPTMEYRVGGLSGGNQQKVVLGKALMTKPDIVFLDEPTRGIDVGAKVEVYELMNKLTSEGKAVILVSSELPELLGMSDRVLMLSAGRNAGVFPVSPELTQHDLLEAAMKYS</sequence>
<dbReference type="SMART" id="SM00382">
    <property type="entry name" value="AAA"/>
    <property type="match status" value="2"/>
</dbReference>
<evidence type="ECO:0000256" key="7">
    <source>
        <dbReference type="ARBA" id="ARBA00022967"/>
    </source>
</evidence>
<dbReference type="Gene3D" id="3.40.50.300">
    <property type="entry name" value="P-loop containing nucleotide triphosphate hydrolases"/>
    <property type="match status" value="2"/>
</dbReference>
<dbReference type="PANTHER" id="PTHR43790">
    <property type="entry name" value="CARBOHYDRATE TRANSPORT ATP-BINDING PROTEIN MG119-RELATED"/>
    <property type="match status" value="1"/>
</dbReference>
<dbReference type="EMBL" id="CP117812">
    <property type="protein sequence ID" value="WDE98474.1"/>
    <property type="molecule type" value="Genomic_DNA"/>
</dbReference>
<evidence type="ECO:0000313" key="10">
    <source>
        <dbReference type="EMBL" id="WDE98474.1"/>
    </source>
</evidence>
<feature type="domain" description="ABC transporter" evidence="9">
    <location>
        <begin position="6"/>
        <end position="244"/>
    </location>
</feature>
<evidence type="ECO:0000313" key="11">
    <source>
        <dbReference type="Proteomes" id="UP001214250"/>
    </source>
</evidence>
<dbReference type="InterPro" id="IPR027417">
    <property type="entry name" value="P-loop_NTPase"/>
</dbReference>
<keyword evidence="6 10" id="KW-0067">ATP-binding</keyword>
<dbReference type="InterPro" id="IPR003439">
    <property type="entry name" value="ABC_transporter-like_ATP-bd"/>
</dbReference>
<dbReference type="PROSITE" id="PS00211">
    <property type="entry name" value="ABC_TRANSPORTER_1"/>
    <property type="match status" value="2"/>
</dbReference>
<name>A0ABY7VYY5_9BACT</name>
<dbReference type="GO" id="GO:0005524">
    <property type="term" value="F:ATP binding"/>
    <property type="evidence" value="ECO:0007669"/>
    <property type="project" value="UniProtKB-KW"/>
</dbReference>
<evidence type="ECO:0000256" key="3">
    <source>
        <dbReference type="ARBA" id="ARBA00022597"/>
    </source>
</evidence>
<keyword evidence="1" id="KW-0813">Transport</keyword>
<feature type="domain" description="ABC transporter" evidence="9">
    <location>
        <begin position="261"/>
        <end position="503"/>
    </location>
</feature>
<organism evidence="10 11">
    <name type="scientific">Lentisphaera profundi</name>
    <dbReference type="NCBI Taxonomy" id="1658616"/>
    <lineage>
        <taxon>Bacteria</taxon>
        <taxon>Pseudomonadati</taxon>
        <taxon>Lentisphaerota</taxon>
        <taxon>Lentisphaeria</taxon>
        <taxon>Lentisphaerales</taxon>
        <taxon>Lentisphaeraceae</taxon>
        <taxon>Lentisphaera</taxon>
    </lineage>
</organism>
<dbReference type="PANTHER" id="PTHR43790:SF1">
    <property type="entry name" value="XYLOSE IMPORT ATP-BINDING PROTEIN XYLG"/>
    <property type="match status" value="1"/>
</dbReference>
<evidence type="ECO:0000256" key="8">
    <source>
        <dbReference type="ARBA" id="ARBA00023136"/>
    </source>
</evidence>
<keyword evidence="2" id="KW-1003">Cell membrane</keyword>
<proteinExistence type="predicted"/>
<dbReference type="PROSITE" id="PS50893">
    <property type="entry name" value="ABC_TRANSPORTER_2"/>
    <property type="match status" value="2"/>
</dbReference>
<accession>A0ABY7VYY5</accession>
<keyword evidence="5" id="KW-0547">Nucleotide-binding</keyword>
<dbReference type="CDD" id="cd03216">
    <property type="entry name" value="ABC_Carb_Monos_I"/>
    <property type="match status" value="1"/>
</dbReference>
<evidence type="ECO:0000256" key="1">
    <source>
        <dbReference type="ARBA" id="ARBA00022448"/>
    </source>
</evidence>
<keyword evidence="3" id="KW-0762">Sugar transport</keyword>
<dbReference type="InterPro" id="IPR050107">
    <property type="entry name" value="ABC_carbohydrate_import_ATPase"/>
</dbReference>
<dbReference type="SUPFAM" id="SSF52540">
    <property type="entry name" value="P-loop containing nucleoside triphosphate hydrolases"/>
    <property type="match status" value="2"/>
</dbReference>
<keyword evidence="11" id="KW-1185">Reference proteome</keyword>
<evidence type="ECO:0000256" key="5">
    <source>
        <dbReference type="ARBA" id="ARBA00022741"/>
    </source>
</evidence>
<evidence type="ECO:0000256" key="4">
    <source>
        <dbReference type="ARBA" id="ARBA00022737"/>
    </source>
</evidence>
<dbReference type="InterPro" id="IPR017871">
    <property type="entry name" value="ABC_transporter-like_CS"/>
</dbReference>
<reference evidence="10 11" key="1">
    <citation type="submission" date="2023-02" db="EMBL/GenBank/DDBJ databases">
        <title>Genome sequence of Lentisphaera profundi SAORIC-696.</title>
        <authorList>
            <person name="Kim e."/>
            <person name="Cho J.-C."/>
            <person name="Choi A."/>
            <person name="Kang I."/>
        </authorList>
    </citation>
    <scope>NUCLEOTIDE SEQUENCE [LARGE SCALE GENOMIC DNA]</scope>
    <source>
        <strain evidence="10 11">SAORIC-696</strain>
    </source>
</reference>
<dbReference type="CDD" id="cd03215">
    <property type="entry name" value="ABC_Carb_Monos_II"/>
    <property type="match status" value="1"/>
</dbReference>
<evidence type="ECO:0000259" key="9">
    <source>
        <dbReference type="PROSITE" id="PS50893"/>
    </source>
</evidence>
<evidence type="ECO:0000256" key="2">
    <source>
        <dbReference type="ARBA" id="ARBA00022475"/>
    </source>
</evidence>
<keyword evidence="7" id="KW-1278">Translocase</keyword>
<gene>
    <name evidence="10" type="primary">gguA</name>
    <name evidence="10" type="ORF">PQO03_21930</name>
</gene>
<protein>
    <submittedName>
        <fullName evidence="10">Sugar ABC transporter ATP-binding protein</fullName>
    </submittedName>
</protein>
<keyword evidence="8" id="KW-0472">Membrane</keyword>
<evidence type="ECO:0000256" key="6">
    <source>
        <dbReference type="ARBA" id="ARBA00022840"/>
    </source>
</evidence>
<dbReference type="RefSeq" id="WP_274153345.1">
    <property type="nucleotide sequence ID" value="NZ_CP117812.1"/>
</dbReference>
<dbReference type="Pfam" id="PF00005">
    <property type="entry name" value="ABC_tran"/>
    <property type="match status" value="2"/>
</dbReference>
<dbReference type="Proteomes" id="UP001214250">
    <property type="component" value="Chromosome 2"/>
</dbReference>
<dbReference type="InterPro" id="IPR003593">
    <property type="entry name" value="AAA+_ATPase"/>
</dbReference>
<keyword evidence="4" id="KW-0677">Repeat</keyword>